<feature type="compositionally biased region" description="Basic residues" evidence="1">
    <location>
        <begin position="654"/>
        <end position="664"/>
    </location>
</feature>
<dbReference type="Pfam" id="PF17990">
    <property type="entry name" value="LodA_N"/>
    <property type="match status" value="1"/>
</dbReference>
<organism evidence="4 5">
    <name type="scientific">Rhizobium lusitanum</name>
    <dbReference type="NCBI Taxonomy" id="293958"/>
    <lineage>
        <taxon>Bacteria</taxon>
        <taxon>Pseudomonadati</taxon>
        <taxon>Pseudomonadota</taxon>
        <taxon>Alphaproteobacteria</taxon>
        <taxon>Hyphomicrobiales</taxon>
        <taxon>Rhizobiaceae</taxon>
        <taxon>Rhizobium/Agrobacterium group</taxon>
        <taxon>Rhizobium</taxon>
    </lineage>
</organism>
<dbReference type="Proteomes" id="UP000199205">
    <property type="component" value="Unassembled WGS sequence"/>
</dbReference>
<dbReference type="EMBL" id="FMAF01000025">
    <property type="protein sequence ID" value="SCB47344.1"/>
    <property type="molecule type" value="Genomic_DNA"/>
</dbReference>
<dbReference type="Pfam" id="PF18417">
    <property type="entry name" value="LodA_C"/>
    <property type="match status" value="1"/>
</dbReference>
<evidence type="ECO:0000313" key="4">
    <source>
        <dbReference type="EMBL" id="SCB47344.1"/>
    </source>
</evidence>
<gene>
    <name evidence="4" type="ORF">GA0061101_12539</name>
</gene>
<feature type="region of interest" description="Disordered" evidence="1">
    <location>
        <begin position="645"/>
        <end position="664"/>
    </location>
</feature>
<dbReference type="RefSeq" id="WP_051964052.1">
    <property type="nucleotide sequence ID" value="NZ_FMAF01000025.1"/>
</dbReference>
<feature type="domain" description="L-lysine epsilon oxidase C-terminal" evidence="3">
    <location>
        <begin position="374"/>
        <end position="513"/>
    </location>
</feature>
<dbReference type="CDD" id="cd14731">
    <property type="entry name" value="LodA_like_1"/>
    <property type="match status" value="1"/>
</dbReference>
<reference evidence="4 5" key="1">
    <citation type="submission" date="2016-08" db="EMBL/GenBank/DDBJ databases">
        <authorList>
            <person name="Seilhamer J.J."/>
        </authorList>
    </citation>
    <scope>NUCLEOTIDE SEQUENCE [LARGE SCALE GENOMIC DNA]</scope>
    <source>
        <strain evidence="4 5">P1-7</strain>
    </source>
</reference>
<dbReference type="InterPro" id="IPR041173">
    <property type="entry name" value="LodA_C"/>
</dbReference>
<accession>A0A1C3X5Q9</accession>
<protein>
    <recommendedName>
        <fullName evidence="6">L-lysine 6-oxidase</fullName>
    </recommendedName>
</protein>
<name>A0A1C3X5Q9_9HYPH</name>
<dbReference type="AlphaFoldDB" id="A0A1C3X5Q9"/>
<evidence type="ECO:0008006" key="6">
    <source>
        <dbReference type="Google" id="ProtNLM"/>
    </source>
</evidence>
<evidence type="ECO:0000256" key="1">
    <source>
        <dbReference type="SAM" id="MobiDB-lite"/>
    </source>
</evidence>
<dbReference type="OrthoDB" id="336698at2"/>
<evidence type="ECO:0000259" key="2">
    <source>
        <dbReference type="Pfam" id="PF17990"/>
    </source>
</evidence>
<evidence type="ECO:0000259" key="3">
    <source>
        <dbReference type="Pfam" id="PF18417"/>
    </source>
</evidence>
<evidence type="ECO:0000313" key="5">
    <source>
        <dbReference type="Proteomes" id="UP000199205"/>
    </source>
</evidence>
<dbReference type="InterPro" id="IPR041168">
    <property type="entry name" value="LodA_N"/>
</dbReference>
<sequence length="664" mass="72541">MTGTISPFDPKRITALRVYPPLGLARVGNCTAQDVFADDYLISTEVIGGMPTRLDGARAETVDDFRGPDSSIRRHAARFRVYATLDDGTVTEVTLAAGVQIEWRVTLANLKAGWYQFLQAMDLPAGIAKDAPRRNPNVTGASGDRSGLDIRPRSKAISGASLKGPQFQFADGAFRNQPVYLGELRTDAEGRLLVLGGRGVSACYPPNTALTTFANNDDWHDDIADGPVRAAVRFADGTTIDAEPGYVAVTPPNFAPGVFGVVTMDDAVRETYIAQGWLTRPAATSFSNDIWPIFKRLSDLQWVNQGLYMIHGHSGPLDVDATEVLKKLRDASPQGSDWRSAIFALFRREQDLLAPDPGFLPQIYGDAEGEVVDPACLAVTRTQFEHLERWAAGDFADDWTGPTPPADFASLSAAEQLEQLERAALHDCLGGPFHPGIELTWTMRIPYVWKMPYRLNVNPSDAPARQDWGDMLSPAACLAIGGPYDGVSAGALTRFMGVPWQSDGASCNSSADYNPGYFLSMPTFWGARVPDQVLSHESAVRVIANVARGHQTQAAKYFASRSDWLRDVRGSGYYQRIALMVREWHDLGMVLPFGETIDGLPDPVRVEQGRSEHFVRGDVKPALMAKLEGDPPQIKELLSATLSGARAVAPPPGRPRRRYRQGEI</sequence>
<dbReference type="InterPro" id="IPR033798">
    <property type="entry name" value="LodA-like"/>
</dbReference>
<feature type="domain" description="L-Lysine epsilon oxidase N-terminal" evidence="2">
    <location>
        <begin position="19"/>
        <end position="249"/>
    </location>
</feature>
<proteinExistence type="predicted"/>